<feature type="transmembrane region" description="Helical" evidence="1">
    <location>
        <begin position="329"/>
        <end position="347"/>
    </location>
</feature>
<feature type="transmembrane region" description="Helical" evidence="1">
    <location>
        <begin position="412"/>
        <end position="433"/>
    </location>
</feature>
<protein>
    <submittedName>
        <fullName evidence="2">Multidrug efflux pump subunit AcrB</fullName>
    </submittedName>
</protein>
<evidence type="ECO:0000256" key="1">
    <source>
        <dbReference type="SAM" id="Phobius"/>
    </source>
</evidence>
<feature type="transmembrane region" description="Helical" evidence="1">
    <location>
        <begin position="381"/>
        <end position="400"/>
    </location>
</feature>
<keyword evidence="1" id="KW-1133">Transmembrane helix</keyword>
<dbReference type="AlphaFoldDB" id="A0AAE3XST1"/>
<feature type="transmembrane region" description="Helical" evidence="1">
    <location>
        <begin position="882"/>
        <end position="900"/>
    </location>
</feature>
<feature type="transmembrane region" description="Helical" evidence="1">
    <location>
        <begin position="907"/>
        <end position="925"/>
    </location>
</feature>
<feature type="transmembrane region" description="Helical" evidence="1">
    <location>
        <begin position="354"/>
        <end position="375"/>
    </location>
</feature>
<keyword evidence="3" id="KW-1185">Reference proteome</keyword>
<dbReference type="InterPro" id="IPR001036">
    <property type="entry name" value="Acrflvin-R"/>
</dbReference>
<proteinExistence type="predicted"/>
<feature type="transmembrane region" description="Helical" evidence="1">
    <location>
        <begin position="1002"/>
        <end position="1032"/>
    </location>
</feature>
<dbReference type="PANTHER" id="PTHR32063:SF0">
    <property type="entry name" value="SWARMING MOTILITY PROTEIN SWRC"/>
    <property type="match status" value="1"/>
</dbReference>
<evidence type="ECO:0000313" key="3">
    <source>
        <dbReference type="Proteomes" id="UP001185092"/>
    </source>
</evidence>
<dbReference type="Gene3D" id="3.30.70.1430">
    <property type="entry name" value="Multidrug efflux transporter AcrB pore domain"/>
    <property type="match status" value="2"/>
</dbReference>
<dbReference type="GO" id="GO:0005886">
    <property type="term" value="C:plasma membrane"/>
    <property type="evidence" value="ECO:0007669"/>
    <property type="project" value="TreeGrafter"/>
</dbReference>
<dbReference type="InterPro" id="IPR027463">
    <property type="entry name" value="AcrB_DN_DC_subdom"/>
</dbReference>
<dbReference type="RefSeq" id="WP_309942030.1">
    <property type="nucleotide sequence ID" value="NZ_AP025305.1"/>
</dbReference>
<dbReference type="Gene3D" id="1.20.1640.10">
    <property type="entry name" value="Multidrug efflux transporter AcrB transmembrane domain"/>
    <property type="match status" value="3"/>
</dbReference>
<dbReference type="SUPFAM" id="SSF82693">
    <property type="entry name" value="Multidrug efflux transporter AcrB pore domain, PN1, PN2, PC1 and PC2 subdomains"/>
    <property type="match status" value="2"/>
</dbReference>
<dbReference type="Proteomes" id="UP001185092">
    <property type="component" value="Unassembled WGS sequence"/>
</dbReference>
<organism evidence="2 3">
    <name type="scientific">Aureibacter tunicatorum</name>
    <dbReference type="NCBI Taxonomy" id="866807"/>
    <lineage>
        <taxon>Bacteria</taxon>
        <taxon>Pseudomonadati</taxon>
        <taxon>Bacteroidota</taxon>
        <taxon>Cytophagia</taxon>
        <taxon>Cytophagales</taxon>
        <taxon>Persicobacteraceae</taxon>
        <taxon>Aureibacter</taxon>
    </lineage>
</organism>
<accession>A0AAE3XST1</accession>
<dbReference type="Pfam" id="PF00873">
    <property type="entry name" value="ACR_tran"/>
    <property type="match status" value="2"/>
</dbReference>
<feature type="transmembrane region" description="Helical" evidence="1">
    <location>
        <begin position="937"/>
        <end position="958"/>
    </location>
</feature>
<reference evidence="2" key="1">
    <citation type="submission" date="2023-07" db="EMBL/GenBank/DDBJ databases">
        <title>Genomic Encyclopedia of Type Strains, Phase IV (KMG-IV): sequencing the most valuable type-strain genomes for metagenomic binning, comparative biology and taxonomic classification.</title>
        <authorList>
            <person name="Goeker M."/>
        </authorList>
    </citation>
    <scope>NUCLEOTIDE SEQUENCE</scope>
    <source>
        <strain evidence="2">DSM 26174</strain>
    </source>
</reference>
<sequence length="1049" mass="118699">MSSFRVILIFILLSLLGLFVLPYQTVSLLPIKDKNGISISYIFADASPENVESEVTSFLENHLSAIKGLKSIESESRYEFGSIHLEFDEGVDLFQMKNEIGIILRNCYHQLPKSCSYPFVRFSSNTNINTEEPLLVYQVWGDYPLPELKEISNQVIQNNISQLQGVKKVAVHGAPEMVLRIAYDVNKLQANRLNKSNIINSLNNLNSKAVQRENITKAGQRYLVGIKPRINSLEDLRKITIANSNNDLIVLGNIADIYFEKNEKSTHFKVNGKNALVLKVFAEDEANKLLTGTDVKEAIDELNSQLPAGSNLTLLHDQTDFINLELNKIYVRSFISLMILALFILAIRSGVRYILVLFSSLIINVLLVSLILFVFKVHIHIYTLAGLSISFGIMIDNAVIMMDHYGANRNKFIITALIAISLTTVLALLAIFLLPDSISGDLNDFGLIIAICIVSSLFISFWFIPAMMNMFDFGLSQPSDKTKFKAKKWFIRYNAMLIVLSKNKILVSLAIILTFGVPVYLIPDKIKGDSKWSIVYNDISDKIEFKEKAQPILDKMLGGTVSWFLKNLHENSGFRDSKELVLRLNVKMDPSYDSDYLGRVLAKVEQELLKNEGIRQIFTTHMPNNTGLIELFFHDDYIESGGAFKVKNDLANLSVNWSGFHWVISGIGKPFTMGMTNNLEASNFVVRSYGYNLDQLNKQVEKLTESLVSNERIQDVNTNLDFNGHKEWSTKSLILKPDLLGLNSYNHALTESFSQIEQYKSVGYAKQNITLENKNHIVSVREKKDDVFSSYDLMNLAMEVDSAKFISLSAVSFMDKQKSVSSIYKYNRNYIKDISFLYEGSYKFGDYFLKDVLEKFSKTLPLGYKFEKLSGSWKWEEEKQKYGLLFLLLIAIFFVCSILFENIRLPLAVICVIPISFIGVFIGFASTEFYFDQGGYAAFLMLSGISVNAGILIMNDYLSNKNKGLRNPMLKALINKCKPIFITNMSTCLGLVPFLMGGDEDVFWFSMAFGTIAGLFFSVLAVFVFIPCFVIVDRKKTKLVNNLISIDHE</sequence>
<gene>
    <name evidence="2" type="ORF">HNQ88_004428</name>
</gene>
<dbReference type="SUPFAM" id="SSF82714">
    <property type="entry name" value="Multidrug efflux transporter AcrB TolC docking domain, DN and DC subdomains"/>
    <property type="match status" value="1"/>
</dbReference>
<dbReference type="PANTHER" id="PTHR32063">
    <property type="match status" value="1"/>
</dbReference>
<dbReference type="GO" id="GO:0042910">
    <property type="term" value="F:xenobiotic transmembrane transporter activity"/>
    <property type="evidence" value="ECO:0007669"/>
    <property type="project" value="TreeGrafter"/>
</dbReference>
<name>A0AAE3XST1_9BACT</name>
<dbReference type="Gene3D" id="3.30.70.1320">
    <property type="entry name" value="Multidrug efflux transporter AcrB pore domain like"/>
    <property type="match status" value="1"/>
</dbReference>
<dbReference type="EMBL" id="JAVDQD010000007">
    <property type="protein sequence ID" value="MDR6241350.1"/>
    <property type="molecule type" value="Genomic_DNA"/>
</dbReference>
<comment type="caution">
    <text evidence="2">The sequence shown here is derived from an EMBL/GenBank/DDBJ whole genome shotgun (WGS) entry which is preliminary data.</text>
</comment>
<feature type="transmembrane region" description="Helical" evidence="1">
    <location>
        <begin position="505"/>
        <end position="523"/>
    </location>
</feature>
<keyword evidence="1" id="KW-0812">Transmembrane</keyword>
<evidence type="ECO:0000313" key="2">
    <source>
        <dbReference type="EMBL" id="MDR6241350.1"/>
    </source>
</evidence>
<feature type="transmembrane region" description="Helical" evidence="1">
    <location>
        <begin position="445"/>
        <end position="464"/>
    </location>
</feature>
<keyword evidence="1" id="KW-0472">Membrane</keyword>
<dbReference type="SUPFAM" id="SSF82866">
    <property type="entry name" value="Multidrug efflux transporter AcrB transmembrane domain"/>
    <property type="match status" value="2"/>
</dbReference>
<dbReference type="Gene3D" id="3.30.70.1440">
    <property type="entry name" value="Multidrug efflux transporter AcrB pore domain"/>
    <property type="match status" value="1"/>
</dbReference>
<dbReference type="Gene3D" id="3.30.2090.10">
    <property type="entry name" value="Multidrug efflux transporter AcrB TolC docking domain, DN and DC subdomains"/>
    <property type="match status" value="2"/>
</dbReference>
<feature type="transmembrane region" description="Helical" evidence="1">
    <location>
        <begin position="979"/>
        <end position="996"/>
    </location>
</feature>